<dbReference type="InterPro" id="IPR001628">
    <property type="entry name" value="Znf_hrmn_rcpt"/>
</dbReference>
<dbReference type="GO" id="GO:0008270">
    <property type="term" value="F:zinc ion binding"/>
    <property type="evidence" value="ECO:0007669"/>
    <property type="project" value="UniProtKB-KW"/>
</dbReference>
<evidence type="ECO:0000256" key="1">
    <source>
        <dbReference type="ARBA" id="ARBA00022723"/>
    </source>
</evidence>
<evidence type="ECO:0000256" key="4">
    <source>
        <dbReference type="ARBA" id="ARBA00023015"/>
    </source>
</evidence>
<dbReference type="GO" id="GO:0045944">
    <property type="term" value="P:positive regulation of transcription by RNA polymerase II"/>
    <property type="evidence" value="ECO:0007669"/>
    <property type="project" value="TreeGrafter"/>
</dbReference>
<name>A0A060YF29_ONCMY</name>
<dbReference type="InterPro" id="IPR013088">
    <property type="entry name" value="Znf_NHR/GATA"/>
</dbReference>
<dbReference type="SMART" id="SM00399">
    <property type="entry name" value="ZnF_C4"/>
    <property type="match status" value="1"/>
</dbReference>
<keyword evidence="5" id="KW-0238">DNA-binding</keyword>
<dbReference type="STRING" id="8022.A0A060YF29"/>
<dbReference type="PANTHER" id="PTHR24082:SF39">
    <property type="entry name" value="NUCLEAR RECEPTOR SUBFAMILY 1 GROUP I MEMBER 2"/>
    <property type="match status" value="1"/>
</dbReference>
<keyword evidence="4" id="KW-0805">Transcription regulation</keyword>
<evidence type="ECO:0000256" key="7">
    <source>
        <dbReference type="ARBA" id="ARBA00023170"/>
    </source>
</evidence>
<dbReference type="Pfam" id="PF00105">
    <property type="entry name" value="zf-C4"/>
    <property type="match status" value="1"/>
</dbReference>
<dbReference type="PaxDb" id="8022-A0A060YF29"/>
<dbReference type="Gene3D" id="3.30.50.10">
    <property type="entry name" value="Erythroid Transcription Factor GATA-1, subunit A"/>
    <property type="match status" value="1"/>
</dbReference>
<keyword evidence="7" id="KW-0675">Receptor</keyword>
<keyword evidence="2" id="KW-0863">Zinc-finger</keyword>
<dbReference type="GO" id="GO:0004879">
    <property type="term" value="F:nuclear receptor activity"/>
    <property type="evidence" value="ECO:0007669"/>
    <property type="project" value="TreeGrafter"/>
</dbReference>
<keyword evidence="3" id="KW-0862">Zinc</keyword>
<proteinExistence type="predicted"/>
<accession>A0A060YF29</accession>
<reference evidence="10" key="2">
    <citation type="submission" date="2014-03" db="EMBL/GenBank/DDBJ databases">
        <authorList>
            <person name="Genoscope - CEA"/>
        </authorList>
    </citation>
    <scope>NUCLEOTIDE SEQUENCE</scope>
</reference>
<evidence type="ECO:0000313" key="10">
    <source>
        <dbReference type="EMBL" id="CDQ90127.1"/>
    </source>
</evidence>
<evidence type="ECO:0000256" key="2">
    <source>
        <dbReference type="ARBA" id="ARBA00022771"/>
    </source>
</evidence>
<protein>
    <recommendedName>
        <fullName evidence="9">Nuclear receptor domain-containing protein</fullName>
    </recommendedName>
</protein>
<gene>
    <name evidence="10" type="ORF">GSONMT00048814001</name>
</gene>
<keyword evidence="6" id="KW-0804">Transcription</keyword>
<dbReference type="PROSITE" id="PS51030">
    <property type="entry name" value="NUCLEAR_REC_DBD_2"/>
    <property type="match status" value="1"/>
</dbReference>
<reference evidence="10" key="1">
    <citation type="journal article" date="2014" name="Nat. Commun.">
        <title>The rainbow trout genome provides novel insights into evolution after whole-genome duplication in vertebrates.</title>
        <authorList>
            <person name="Berthelot C."/>
            <person name="Brunet F."/>
            <person name="Chalopin D."/>
            <person name="Juanchich A."/>
            <person name="Bernard M."/>
            <person name="Noel B."/>
            <person name="Bento P."/>
            <person name="Da Silva C."/>
            <person name="Labadie K."/>
            <person name="Alberti A."/>
            <person name="Aury J.M."/>
            <person name="Louis A."/>
            <person name="Dehais P."/>
            <person name="Bardou P."/>
            <person name="Montfort J."/>
            <person name="Klopp C."/>
            <person name="Cabau C."/>
            <person name="Gaspin C."/>
            <person name="Thorgaard G.H."/>
            <person name="Boussaha M."/>
            <person name="Quillet E."/>
            <person name="Guyomard R."/>
            <person name="Galiana D."/>
            <person name="Bobe J."/>
            <person name="Volff J.N."/>
            <person name="Genet C."/>
            <person name="Wincker P."/>
            <person name="Jaillon O."/>
            <person name="Roest Crollius H."/>
            <person name="Guiguen Y."/>
        </authorList>
    </citation>
    <scope>NUCLEOTIDE SEQUENCE [LARGE SCALE GENOMIC DNA]</scope>
</reference>
<evidence type="ECO:0000256" key="3">
    <source>
        <dbReference type="ARBA" id="ARBA00022833"/>
    </source>
</evidence>
<dbReference type="EMBL" id="FR910176">
    <property type="protein sequence ID" value="CDQ90127.1"/>
    <property type="molecule type" value="Genomic_DNA"/>
</dbReference>
<evidence type="ECO:0000259" key="9">
    <source>
        <dbReference type="PROSITE" id="PS51030"/>
    </source>
</evidence>
<keyword evidence="8" id="KW-0539">Nucleus</keyword>
<dbReference type="InterPro" id="IPR035500">
    <property type="entry name" value="NHR-like_dom_sf"/>
</dbReference>
<dbReference type="PANTHER" id="PTHR24082">
    <property type="entry name" value="NUCLEAR HORMONE RECEPTOR"/>
    <property type="match status" value="1"/>
</dbReference>
<dbReference type="SUPFAM" id="SSF48508">
    <property type="entry name" value="Nuclear receptor ligand-binding domain"/>
    <property type="match status" value="1"/>
</dbReference>
<evidence type="ECO:0000256" key="6">
    <source>
        <dbReference type="ARBA" id="ARBA00023163"/>
    </source>
</evidence>
<evidence type="ECO:0000313" key="11">
    <source>
        <dbReference type="Proteomes" id="UP000193380"/>
    </source>
</evidence>
<dbReference type="InterPro" id="IPR050234">
    <property type="entry name" value="Nuclear_hormone_rcpt_NR1"/>
</dbReference>
<dbReference type="GO" id="GO:0000122">
    <property type="term" value="P:negative regulation of transcription by RNA polymerase II"/>
    <property type="evidence" value="ECO:0007669"/>
    <property type="project" value="TreeGrafter"/>
</dbReference>
<dbReference type="GO" id="GO:0030154">
    <property type="term" value="P:cell differentiation"/>
    <property type="evidence" value="ECO:0007669"/>
    <property type="project" value="TreeGrafter"/>
</dbReference>
<dbReference type="Proteomes" id="UP000193380">
    <property type="component" value="Unassembled WGS sequence"/>
</dbReference>
<dbReference type="AlphaFoldDB" id="A0A060YF29"/>
<sequence length="148" mass="17213">MKHPTKFCCPRQGVCVITKNNRRQCQACRLHKCQSIGMLKELIMSKEAVEKRRSQIRRNRMVEEPPVLSPQQEAVIQELFNAHEKTFDITFSHFQFRVCVCVCFCSCKKQLCEQAAEKNTRDRDYSDQSGEVLSFLNVLSRFTGFRSG</sequence>
<dbReference type="GO" id="GO:0000978">
    <property type="term" value="F:RNA polymerase II cis-regulatory region sequence-specific DNA binding"/>
    <property type="evidence" value="ECO:0007669"/>
    <property type="project" value="TreeGrafter"/>
</dbReference>
<feature type="domain" description="Nuclear receptor" evidence="9">
    <location>
        <begin position="1"/>
        <end position="45"/>
    </location>
</feature>
<evidence type="ECO:0000256" key="8">
    <source>
        <dbReference type="ARBA" id="ARBA00023242"/>
    </source>
</evidence>
<evidence type="ECO:0000256" key="5">
    <source>
        <dbReference type="ARBA" id="ARBA00023125"/>
    </source>
</evidence>
<keyword evidence="1" id="KW-0479">Metal-binding</keyword>
<organism evidence="10 11">
    <name type="scientific">Oncorhynchus mykiss</name>
    <name type="common">Rainbow trout</name>
    <name type="synonym">Salmo gairdneri</name>
    <dbReference type="NCBI Taxonomy" id="8022"/>
    <lineage>
        <taxon>Eukaryota</taxon>
        <taxon>Metazoa</taxon>
        <taxon>Chordata</taxon>
        <taxon>Craniata</taxon>
        <taxon>Vertebrata</taxon>
        <taxon>Euteleostomi</taxon>
        <taxon>Actinopterygii</taxon>
        <taxon>Neopterygii</taxon>
        <taxon>Teleostei</taxon>
        <taxon>Protacanthopterygii</taxon>
        <taxon>Salmoniformes</taxon>
        <taxon>Salmonidae</taxon>
        <taxon>Salmoninae</taxon>
        <taxon>Oncorhynchus</taxon>
    </lineage>
</organism>
<dbReference type="SUPFAM" id="SSF57716">
    <property type="entry name" value="Glucocorticoid receptor-like (DNA-binding domain)"/>
    <property type="match status" value="1"/>
</dbReference>